<gene>
    <name evidence="2" type="ORF">GCM10008027_45660</name>
</gene>
<organism evidence="2 3">
    <name type="scientific">Pseudoalteromonas gelatinilytica</name>
    <dbReference type="NCBI Taxonomy" id="1703256"/>
    <lineage>
        <taxon>Bacteria</taxon>
        <taxon>Pseudomonadati</taxon>
        <taxon>Pseudomonadota</taxon>
        <taxon>Gammaproteobacteria</taxon>
        <taxon>Alteromonadales</taxon>
        <taxon>Pseudoalteromonadaceae</taxon>
        <taxon>Pseudoalteromonas</taxon>
    </lineage>
</organism>
<sequence length="73" mass="8039">MCPLLVLSRGGENYWAWEKADLALHPNAGAPSSEPFSKQENTEMEESEMDGKQKLEREDVCPTDSPVAASLTD</sequence>
<feature type="compositionally biased region" description="Basic and acidic residues" evidence="1">
    <location>
        <begin position="49"/>
        <end position="60"/>
    </location>
</feature>
<dbReference type="EMBL" id="BMIT01000057">
    <property type="protein sequence ID" value="GGF15778.1"/>
    <property type="molecule type" value="Genomic_DNA"/>
</dbReference>
<evidence type="ECO:0000313" key="3">
    <source>
        <dbReference type="Proteomes" id="UP000638462"/>
    </source>
</evidence>
<feature type="region of interest" description="Disordered" evidence="1">
    <location>
        <begin position="25"/>
        <end position="73"/>
    </location>
</feature>
<proteinExistence type="predicted"/>
<dbReference type="Proteomes" id="UP000638462">
    <property type="component" value="Unassembled WGS sequence"/>
</dbReference>
<comment type="caution">
    <text evidence="2">The sequence shown here is derived from an EMBL/GenBank/DDBJ whole genome shotgun (WGS) entry which is preliminary data.</text>
</comment>
<evidence type="ECO:0000256" key="1">
    <source>
        <dbReference type="SAM" id="MobiDB-lite"/>
    </source>
</evidence>
<protein>
    <submittedName>
        <fullName evidence="2">Uncharacterized protein</fullName>
    </submittedName>
</protein>
<evidence type="ECO:0000313" key="2">
    <source>
        <dbReference type="EMBL" id="GGF15778.1"/>
    </source>
</evidence>
<keyword evidence="3" id="KW-1185">Reference proteome</keyword>
<name>A0ABQ1UEE7_9GAMM</name>
<reference evidence="3" key="1">
    <citation type="journal article" date="2019" name="Int. J. Syst. Evol. Microbiol.">
        <title>The Global Catalogue of Microorganisms (GCM) 10K type strain sequencing project: providing services to taxonomists for standard genome sequencing and annotation.</title>
        <authorList>
            <consortium name="The Broad Institute Genomics Platform"/>
            <consortium name="The Broad Institute Genome Sequencing Center for Infectious Disease"/>
            <person name="Wu L."/>
            <person name="Ma J."/>
        </authorList>
    </citation>
    <scope>NUCLEOTIDE SEQUENCE [LARGE SCALE GENOMIC DNA]</scope>
    <source>
        <strain evidence="3">CGMCC 1.15394</strain>
    </source>
</reference>
<accession>A0ABQ1UEE7</accession>